<sequence>MAAVVEASIRRAWRALSPGTAASDPGSVGNPMLGTPRTKSLTRPSAAAWMCTGVEASSRYALARSSRLRITVETVSQDRGQGGQEAVSKHKHAHAINAPVG</sequence>
<proteinExistence type="predicted"/>
<dbReference type="Proteomes" id="UP000827724">
    <property type="component" value="Unassembled WGS sequence"/>
</dbReference>
<evidence type="ECO:0000256" key="1">
    <source>
        <dbReference type="SAM" id="MobiDB-lite"/>
    </source>
</evidence>
<organism evidence="2 3">
    <name type="scientific">Trichoderma cornu-damae</name>
    <dbReference type="NCBI Taxonomy" id="654480"/>
    <lineage>
        <taxon>Eukaryota</taxon>
        <taxon>Fungi</taxon>
        <taxon>Dikarya</taxon>
        <taxon>Ascomycota</taxon>
        <taxon>Pezizomycotina</taxon>
        <taxon>Sordariomycetes</taxon>
        <taxon>Hypocreomycetidae</taxon>
        <taxon>Hypocreales</taxon>
        <taxon>Hypocreaceae</taxon>
        <taxon>Trichoderma</taxon>
    </lineage>
</organism>
<evidence type="ECO:0000313" key="3">
    <source>
        <dbReference type="Proteomes" id="UP000827724"/>
    </source>
</evidence>
<gene>
    <name evidence="2" type="ORF">Trco_006935</name>
</gene>
<protein>
    <submittedName>
        <fullName evidence="2">Uncharacterized protein</fullName>
    </submittedName>
</protein>
<evidence type="ECO:0000313" key="2">
    <source>
        <dbReference type="EMBL" id="KAH6605228.1"/>
    </source>
</evidence>
<name>A0A9P8TUD2_9HYPO</name>
<reference evidence="2" key="1">
    <citation type="submission" date="2021-08" db="EMBL/GenBank/DDBJ databases">
        <title>Chromosome-Level Trichoderma cornu-damae using Hi-C Data.</title>
        <authorList>
            <person name="Kim C.S."/>
        </authorList>
    </citation>
    <scope>NUCLEOTIDE SEQUENCE</scope>
    <source>
        <strain evidence="2">KA19-0412C</strain>
    </source>
</reference>
<comment type="caution">
    <text evidence="2">The sequence shown here is derived from an EMBL/GenBank/DDBJ whole genome shotgun (WGS) entry which is preliminary data.</text>
</comment>
<accession>A0A9P8TUD2</accession>
<feature type="region of interest" description="Disordered" evidence="1">
    <location>
        <begin position="16"/>
        <end position="44"/>
    </location>
</feature>
<feature type="region of interest" description="Disordered" evidence="1">
    <location>
        <begin position="74"/>
        <end position="101"/>
    </location>
</feature>
<dbReference type="EMBL" id="JAIWOZ010000005">
    <property type="protein sequence ID" value="KAH6605228.1"/>
    <property type="molecule type" value="Genomic_DNA"/>
</dbReference>
<dbReference type="AlphaFoldDB" id="A0A9P8TUD2"/>
<keyword evidence="3" id="KW-1185">Reference proteome</keyword>